<feature type="transmembrane region" description="Helical" evidence="3">
    <location>
        <begin position="105"/>
        <end position="126"/>
    </location>
</feature>
<feature type="transmembrane region" description="Helical" evidence="3">
    <location>
        <begin position="353"/>
        <end position="376"/>
    </location>
</feature>
<dbReference type="AlphaFoldDB" id="A0A344PPK5"/>
<dbReference type="OrthoDB" id="7032238at2"/>
<feature type="region of interest" description="Disordered" evidence="2">
    <location>
        <begin position="216"/>
        <end position="253"/>
    </location>
</feature>
<feature type="transmembrane region" description="Helical" evidence="3">
    <location>
        <begin position="59"/>
        <end position="84"/>
    </location>
</feature>
<keyword evidence="5" id="KW-1185">Reference proteome</keyword>
<keyword evidence="3" id="KW-0472">Membrane</keyword>
<keyword evidence="3" id="KW-1133">Transmembrane helix</keyword>
<evidence type="ECO:0000256" key="1">
    <source>
        <dbReference type="SAM" id="Coils"/>
    </source>
</evidence>
<evidence type="ECO:0008006" key="6">
    <source>
        <dbReference type="Google" id="ProtNLM"/>
    </source>
</evidence>
<feature type="coiled-coil region" evidence="1">
    <location>
        <begin position="303"/>
        <end position="348"/>
    </location>
</feature>
<proteinExistence type="predicted"/>
<dbReference type="RefSeq" id="WP_114077596.1">
    <property type="nucleotide sequence ID" value="NZ_CP030918.1"/>
</dbReference>
<feature type="transmembrane region" description="Helical" evidence="3">
    <location>
        <begin position="20"/>
        <end position="47"/>
    </location>
</feature>
<protein>
    <recommendedName>
        <fullName evidence="6">PhnA-like protein</fullName>
    </recommendedName>
</protein>
<gene>
    <name evidence="4" type="ORF">DRW48_14305</name>
</gene>
<evidence type="ECO:0000313" key="4">
    <source>
        <dbReference type="EMBL" id="AXC51310.1"/>
    </source>
</evidence>
<reference evidence="5" key="1">
    <citation type="submission" date="2018-07" db="EMBL/GenBank/DDBJ databases">
        <title>Genome sequencing of Paracoccus sp. SC2-6.</title>
        <authorList>
            <person name="Heo J."/>
            <person name="Kim S.-J."/>
            <person name="Kwon S.-W."/>
        </authorList>
    </citation>
    <scope>NUCLEOTIDE SEQUENCE [LARGE SCALE GENOMIC DNA]</scope>
    <source>
        <strain evidence="5">SC2-6</strain>
    </source>
</reference>
<evidence type="ECO:0000256" key="3">
    <source>
        <dbReference type="SAM" id="Phobius"/>
    </source>
</evidence>
<name>A0A344PPK5_9RHOB</name>
<dbReference type="EMBL" id="CP030918">
    <property type="protein sequence ID" value="AXC51310.1"/>
    <property type="molecule type" value="Genomic_DNA"/>
</dbReference>
<accession>A0A344PPK5</accession>
<keyword evidence="1" id="KW-0175">Coiled coil</keyword>
<evidence type="ECO:0000256" key="2">
    <source>
        <dbReference type="SAM" id="MobiDB-lite"/>
    </source>
</evidence>
<dbReference type="KEGG" id="pars:DRW48_14305"/>
<organism evidence="4 5">
    <name type="scientific">Paracoccus suum</name>
    <dbReference type="NCBI Taxonomy" id="2259340"/>
    <lineage>
        <taxon>Bacteria</taxon>
        <taxon>Pseudomonadati</taxon>
        <taxon>Pseudomonadota</taxon>
        <taxon>Alphaproteobacteria</taxon>
        <taxon>Rhodobacterales</taxon>
        <taxon>Paracoccaceae</taxon>
        <taxon>Paracoccus</taxon>
    </lineage>
</organism>
<keyword evidence="3" id="KW-0812">Transmembrane</keyword>
<sequence length="395" mass="39360">MRETTVIRSGDGGGGGDRGYVDWGAIFAGAAIAAGVSVIMTAFAAALGLGSISDEGVSGFGLVLTALFTVISMVAAYMLGGYIAGRMRRRVDGAASEEVTARDGIHGLVVWSLGTLLGGFLAVSAITGGAKAVGSAAGTAIEAAGSAVGGIAQGAGNLAGGAISGVGQAVGGVASGAGQAAGPALADMLPQGMTSNPLDYITDTLLRPAARKVEAAGSPSQAVAQTPIPGSPTGTTVGEAAARPTPATPGQTGDVRAEIVGILANVLRTGEISDADRNYAAELVAQHTNLSKEEVDQRVNSAIDGTQKLRAEAEAKLKEVQDQAAKLKADAEQAAAEAKQKAIDAAETARHSAILSAFLLAASSLIAAAAAYIGAVKGGRHRDEGKLWKWLTYSR</sequence>
<evidence type="ECO:0000313" key="5">
    <source>
        <dbReference type="Proteomes" id="UP000252023"/>
    </source>
</evidence>
<dbReference type="Proteomes" id="UP000252023">
    <property type="component" value="Chromosome"/>
</dbReference>